<name>A0A5E4QUS3_9NEOP</name>
<keyword evidence="3" id="KW-1185">Reference proteome</keyword>
<gene>
    <name evidence="2" type="ORF">LSINAPIS_LOCUS11487</name>
</gene>
<accession>A0A5E4QUS3</accession>
<dbReference type="AlphaFoldDB" id="A0A5E4QUS3"/>
<evidence type="ECO:0000313" key="2">
    <source>
        <dbReference type="EMBL" id="VVD00953.1"/>
    </source>
</evidence>
<feature type="compositionally biased region" description="Polar residues" evidence="1">
    <location>
        <begin position="87"/>
        <end position="96"/>
    </location>
</feature>
<dbReference type="EMBL" id="FZQP02005088">
    <property type="protein sequence ID" value="VVD00953.1"/>
    <property type="molecule type" value="Genomic_DNA"/>
</dbReference>
<organism evidence="2 3">
    <name type="scientific">Leptidea sinapis</name>
    <dbReference type="NCBI Taxonomy" id="189913"/>
    <lineage>
        <taxon>Eukaryota</taxon>
        <taxon>Metazoa</taxon>
        <taxon>Ecdysozoa</taxon>
        <taxon>Arthropoda</taxon>
        <taxon>Hexapoda</taxon>
        <taxon>Insecta</taxon>
        <taxon>Pterygota</taxon>
        <taxon>Neoptera</taxon>
        <taxon>Endopterygota</taxon>
        <taxon>Lepidoptera</taxon>
        <taxon>Glossata</taxon>
        <taxon>Ditrysia</taxon>
        <taxon>Papilionoidea</taxon>
        <taxon>Pieridae</taxon>
        <taxon>Dismorphiinae</taxon>
        <taxon>Leptidea</taxon>
    </lineage>
</organism>
<feature type="region of interest" description="Disordered" evidence="1">
    <location>
        <begin position="76"/>
        <end position="96"/>
    </location>
</feature>
<proteinExistence type="predicted"/>
<protein>
    <submittedName>
        <fullName evidence="2">Uncharacterized protein</fullName>
    </submittedName>
</protein>
<reference evidence="2 3" key="1">
    <citation type="submission" date="2017-07" db="EMBL/GenBank/DDBJ databases">
        <authorList>
            <person name="Talla V."/>
            <person name="Backstrom N."/>
        </authorList>
    </citation>
    <scope>NUCLEOTIDE SEQUENCE [LARGE SCALE GENOMIC DNA]</scope>
</reference>
<dbReference type="Proteomes" id="UP000324832">
    <property type="component" value="Unassembled WGS sequence"/>
</dbReference>
<evidence type="ECO:0000256" key="1">
    <source>
        <dbReference type="SAM" id="MobiDB-lite"/>
    </source>
</evidence>
<sequence length="96" mass="10358">MQKGSQRVIWGLKEDTGFLMKVTDYVSVVSGSQVLRSAVATKEIRMSQGAPECIRVGIHSAVLPIYLLHGLQSGESLVRPDPGCRPVTSNAPRPTP</sequence>
<evidence type="ECO:0000313" key="3">
    <source>
        <dbReference type="Proteomes" id="UP000324832"/>
    </source>
</evidence>